<evidence type="ECO:0000259" key="1">
    <source>
        <dbReference type="PROSITE" id="PS50943"/>
    </source>
</evidence>
<dbReference type="Proteomes" id="UP000192418">
    <property type="component" value="Unassembled WGS sequence"/>
</dbReference>
<gene>
    <name evidence="2" type="ORF">SAMN02746065_10935</name>
</gene>
<protein>
    <submittedName>
        <fullName evidence="2">Helix-turn-helix</fullName>
    </submittedName>
</protein>
<accession>A0A1W2BQE5</accession>
<name>A0A1W2BQE5_9BACT</name>
<dbReference type="STRING" id="1121400.SAMN02746065_10935"/>
<dbReference type="SUPFAM" id="SSF47413">
    <property type="entry name" value="lambda repressor-like DNA-binding domains"/>
    <property type="match status" value="1"/>
</dbReference>
<evidence type="ECO:0000313" key="2">
    <source>
        <dbReference type="EMBL" id="SMC74842.1"/>
    </source>
</evidence>
<dbReference type="Pfam" id="PF01381">
    <property type="entry name" value="HTH_3"/>
    <property type="match status" value="1"/>
</dbReference>
<feature type="domain" description="HTH cro/C1-type" evidence="1">
    <location>
        <begin position="33"/>
        <end position="78"/>
    </location>
</feature>
<dbReference type="RefSeq" id="WP_084068807.1">
    <property type="nucleotide sequence ID" value="NZ_FWXY01000009.1"/>
</dbReference>
<keyword evidence="3" id="KW-1185">Reference proteome</keyword>
<evidence type="ECO:0000313" key="3">
    <source>
        <dbReference type="Proteomes" id="UP000192418"/>
    </source>
</evidence>
<dbReference type="PROSITE" id="PS50943">
    <property type="entry name" value="HTH_CROC1"/>
    <property type="match status" value="1"/>
</dbReference>
<proteinExistence type="predicted"/>
<dbReference type="Gene3D" id="1.10.260.40">
    <property type="entry name" value="lambda repressor-like DNA-binding domains"/>
    <property type="match status" value="1"/>
</dbReference>
<dbReference type="InterPro" id="IPR001387">
    <property type="entry name" value="Cro/C1-type_HTH"/>
</dbReference>
<dbReference type="CDD" id="cd00093">
    <property type="entry name" value="HTH_XRE"/>
    <property type="match status" value="1"/>
</dbReference>
<dbReference type="OrthoDB" id="9342826at2"/>
<reference evidence="2 3" key="1">
    <citation type="submission" date="2017-04" db="EMBL/GenBank/DDBJ databases">
        <authorList>
            <person name="Afonso C.L."/>
            <person name="Miller P.J."/>
            <person name="Scott M.A."/>
            <person name="Spackman E."/>
            <person name="Goraichik I."/>
            <person name="Dimitrov K.M."/>
            <person name="Suarez D.L."/>
            <person name="Swayne D.E."/>
        </authorList>
    </citation>
    <scope>NUCLEOTIDE SEQUENCE [LARGE SCALE GENOMIC DNA]</scope>
    <source>
        <strain evidence="2 3">DSM 3385</strain>
    </source>
</reference>
<organism evidence="2 3">
    <name type="scientific">Desulfocicer vacuolatum DSM 3385</name>
    <dbReference type="NCBI Taxonomy" id="1121400"/>
    <lineage>
        <taxon>Bacteria</taxon>
        <taxon>Pseudomonadati</taxon>
        <taxon>Thermodesulfobacteriota</taxon>
        <taxon>Desulfobacteria</taxon>
        <taxon>Desulfobacterales</taxon>
        <taxon>Desulfobacteraceae</taxon>
        <taxon>Desulfocicer</taxon>
    </lineage>
</organism>
<dbReference type="EMBL" id="FWXY01000009">
    <property type="protein sequence ID" value="SMC74842.1"/>
    <property type="molecule type" value="Genomic_DNA"/>
</dbReference>
<dbReference type="GO" id="GO:0003677">
    <property type="term" value="F:DNA binding"/>
    <property type="evidence" value="ECO:0007669"/>
    <property type="project" value="InterPro"/>
</dbReference>
<dbReference type="AlphaFoldDB" id="A0A1W2BQE5"/>
<sequence>MTTENYGTKEMERDFGPVTFGNALESHRKCEELTMKAFAGQLGISPQSLCDIEKGRRIPSPRRAAKIARLIGEPESYWIKLSFQDMLRQEDLDYTVSVA</sequence>
<dbReference type="InterPro" id="IPR010982">
    <property type="entry name" value="Lambda_DNA-bd_dom_sf"/>
</dbReference>
<dbReference type="SMART" id="SM00530">
    <property type="entry name" value="HTH_XRE"/>
    <property type="match status" value="1"/>
</dbReference>